<keyword evidence="2" id="KW-1185">Reference proteome</keyword>
<accession>A0A0R1GWN5</accession>
<organism evidence="1 2">
    <name type="scientific">Amylolactobacillus amylotrophicus DSM 20534</name>
    <dbReference type="NCBI Taxonomy" id="1423722"/>
    <lineage>
        <taxon>Bacteria</taxon>
        <taxon>Bacillati</taxon>
        <taxon>Bacillota</taxon>
        <taxon>Bacilli</taxon>
        <taxon>Lactobacillales</taxon>
        <taxon>Lactobacillaceae</taxon>
        <taxon>Amylolactobacillus</taxon>
    </lineage>
</organism>
<evidence type="ECO:0000313" key="1">
    <source>
        <dbReference type="EMBL" id="KRK38446.1"/>
    </source>
</evidence>
<dbReference type="AlphaFoldDB" id="A0A0R1GWN5"/>
<reference evidence="1 2" key="1">
    <citation type="journal article" date="2015" name="Genome Announc.">
        <title>Expanding the biotechnology potential of lactobacilli through comparative genomics of 213 strains and associated genera.</title>
        <authorList>
            <person name="Sun Z."/>
            <person name="Harris H.M."/>
            <person name="McCann A."/>
            <person name="Guo C."/>
            <person name="Argimon S."/>
            <person name="Zhang W."/>
            <person name="Yang X."/>
            <person name="Jeffery I.B."/>
            <person name="Cooney J.C."/>
            <person name="Kagawa T.F."/>
            <person name="Liu W."/>
            <person name="Song Y."/>
            <person name="Salvetti E."/>
            <person name="Wrobel A."/>
            <person name="Rasinkangas P."/>
            <person name="Parkhill J."/>
            <person name="Rea M.C."/>
            <person name="O'Sullivan O."/>
            <person name="Ritari J."/>
            <person name="Douillard F.P."/>
            <person name="Paul Ross R."/>
            <person name="Yang R."/>
            <person name="Briner A.E."/>
            <person name="Felis G.E."/>
            <person name="de Vos W.M."/>
            <person name="Barrangou R."/>
            <person name="Klaenhammer T.R."/>
            <person name="Caufield P.W."/>
            <person name="Cui Y."/>
            <person name="Zhang H."/>
            <person name="O'Toole P.W."/>
        </authorList>
    </citation>
    <scope>NUCLEOTIDE SEQUENCE [LARGE SCALE GENOMIC DNA]</scope>
    <source>
        <strain evidence="1 2">DSM 20534</strain>
    </source>
</reference>
<dbReference type="Gene3D" id="3.40.50.880">
    <property type="match status" value="1"/>
</dbReference>
<dbReference type="PATRIC" id="fig|1423722.3.peg.135"/>
<dbReference type="EMBL" id="AZCV01000001">
    <property type="protein sequence ID" value="KRK38446.1"/>
    <property type="molecule type" value="Genomic_DNA"/>
</dbReference>
<dbReference type="Proteomes" id="UP000050909">
    <property type="component" value="Unassembled WGS sequence"/>
</dbReference>
<gene>
    <name evidence="1" type="ORF">FC62_GL000132</name>
</gene>
<evidence type="ECO:0000313" key="2">
    <source>
        <dbReference type="Proteomes" id="UP000050909"/>
    </source>
</evidence>
<dbReference type="InterPro" id="IPR029062">
    <property type="entry name" value="Class_I_gatase-like"/>
</dbReference>
<protein>
    <recommendedName>
        <fullName evidence="3">DJ-1/PfpI domain-containing protein</fullName>
    </recommendedName>
</protein>
<sequence>MKKAIFCVLDIYADWKFGYLAGQLNQSKERRVETTSRQSLVTSIGGFKTQVNHRIDQLPDKINLLVLSGGDSWSTDNQ</sequence>
<evidence type="ECO:0008006" key="3">
    <source>
        <dbReference type="Google" id="ProtNLM"/>
    </source>
</evidence>
<name>A0A0R1GWN5_9LACO</name>
<proteinExistence type="predicted"/>
<comment type="caution">
    <text evidence="1">The sequence shown here is derived from an EMBL/GenBank/DDBJ whole genome shotgun (WGS) entry which is preliminary data.</text>
</comment>